<comment type="caution">
    <text evidence="4">The sequence shown here is derived from an EMBL/GenBank/DDBJ whole genome shotgun (WGS) entry which is preliminary data.</text>
</comment>
<keyword evidence="5" id="KW-1185">Reference proteome</keyword>
<dbReference type="STRING" id="188477.A0A433TXA4"/>
<dbReference type="PANTHER" id="PTHR13802">
    <property type="entry name" value="MUCIN 4-RELATED"/>
    <property type="match status" value="1"/>
</dbReference>
<dbReference type="InterPro" id="IPR003886">
    <property type="entry name" value="NIDO_dom"/>
</dbReference>
<dbReference type="InterPro" id="IPR051495">
    <property type="entry name" value="Epithelial_Barrier/Signaling"/>
</dbReference>
<feature type="chain" id="PRO_5019047869" description="NIDO domain-containing protein" evidence="2">
    <location>
        <begin position="28"/>
        <end position="723"/>
    </location>
</feature>
<reference evidence="4 5" key="1">
    <citation type="submission" date="2019-01" db="EMBL/GenBank/DDBJ databases">
        <title>A draft genome assembly of the solar-powered sea slug Elysia chlorotica.</title>
        <authorList>
            <person name="Cai H."/>
            <person name="Li Q."/>
            <person name="Fang X."/>
            <person name="Li J."/>
            <person name="Curtis N.E."/>
            <person name="Altenburger A."/>
            <person name="Shibata T."/>
            <person name="Feng M."/>
            <person name="Maeda T."/>
            <person name="Schwartz J.A."/>
            <person name="Shigenobu S."/>
            <person name="Lundholm N."/>
            <person name="Nishiyama T."/>
            <person name="Yang H."/>
            <person name="Hasebe M."/>
            <person name="Li S."/>
            <person name="Pierce S.K."/>
            <person name="Wang J."/>
        </authorList>
    </citation>
    <scope>NUCLEOTIDE SEQUENCE [LARGE SCALE GENOMIC DNA]</scope>
    <source>
        <strain evidence="4">EC2010</strain>
        <tissue evidence="4">Whole organism of an adult</tissue>
    </source>
</reference>
<dbReference type="Proteomes" id="UP000271974">
    <property type="component" value="Unassembled WGS sequence"/>
</dbReference>
<dbReference type="OrthoDB" id="6236007at2759"/>
<gene>
    <name evidence="4" type="ORF">EGW08_005983</name>
</gene>
<keyword evidence="1" id="KW-1015">Disulfide bond</keyword>
<evidence type="ECO:0000313" key="5">
    <source>
        <dbReference type="Proteomes" id="UP000271974"/>
    </source>
</evidence>
<proteinExistence type="predicted"/>
<dbReference type="AlphaFoldDB" id="A0A433TXA4"/>
<dbReference type="GO" id="GO:0005176">
    <property type="term" value="F:ErbB-2 class receptor binding"/>
    <property type="evidence" value="ECO:0007669"/>
    <property type="project" value="TreeGrafter"/>
</dbReference>
<protein>
    <recommendedName>
        <fullName evidence="3">NIDO domain-containing protein</fullName>
    </recommendedName>
</protein>
<dbReference type="EMBL" id="RQTK01000145">
    <property type="protein sequence ID" value="RUS86241.1"/>
    <property type="molecule type" value="Genomic_DNA"/>
</dbReference>
<evidence type="ECO:0000256" key="2">
    <source>
        <dbReference type="SAM" id="SignalP"/>
    </source>
</evidence>
<organism evidence="4 5">
    <name type="scientific">Elysia chlorotica</name>
    <name type="common">Eastern emerald elysia</name>
    <name type="synonym">Sea slug</name>
    <dbReference type="NCBI Taxonomy" id="188477"/>
    <lineage>
        <taxon>Eukaryota</taxon>
        <taxon>Metazoa</taxon>
        <taxon>Spiralia</taxon>
        <taxon>Lophotrochozoa</taxon>
        <taxon>Mollusca</taxon>
        <taxon>Gastropoda</taxon>
        <taxon>Heterobranchia</taxon>
        <taxon>Euthyneura</taxon>
        <taxon>Panpulmonata</taxon>
        <taxon>Sacoglossa</taxon>
        <taxon>Placobranchoidea</taxon>
        <taxon>Plakobranchidae</taxon>
        <taxon>Elysia</taxon>
    </lineage>
</organism>
<sequence length="723" mass="80391">MWFVVRNFVQIFTLAALVHQLLAPAGADIQQEGIMEDLFFGEGDILPDLYDEASSLPGNRFRRQADVSGQEFASFMLTLVGAFTPDQRNPANLEFRNSIQSALETLLKNALPEFQITVTVDTLRPLSGRRKRQTNPTSSIEIEGEISFVASDLAQMLIDLSRVLQDLNWGEGLLVSGQTLDVQLPKIARQADSLMAAVCYLCQNYETCEMMTNSSWFCSFQDDRFYAFGVEQGDTTLDKARGQTAAKLSIEKQLPYVKPLYSDVWLYTKTDSNTAQQENIFRRANADVLEYGFENFDASDVIVVTWDRVLNYYGSSDNERASFQATIITNGIETFMIFTYGHRALTVVPTVGNRISVGWGVSQQAVLDTQANYFRFDSAIANTGKSGLWFFKIGETLNSRAQCINWFSRNIGRLEPYIVLTLTLMLEAKQQLFIMSPGNRFNNIAFAPRGCPCSRRLAANRPWWIQVATQPNCFDLAPRRNLIFGRRCCYLAFQWGDPHTVSLDGKQFTFNNVGEFVLLNIQGQSSENVTLDVQAQVSCQATSLTIQIVPRSLCLPHCAYLTVPTSLCLPHCAYLTVPASLCLPHCACLTVPASLCLPHCSYLTLPTSLFLPHSSYLTVPTSLCLPHCAYLTVPDSLCLIHCACLTVPTSLCLPHCAYLTVPTSLCLPHCAYLTVPTSLCLPHCAYLTVPTSLCLPHCAYLTVPTSLCLPHCAYLTVPTSLSR</sequence>
<name>A0A433TXA4_ELYCH</name>
<dbReference type="GO" id="GO:0007160">
    <property type="term" value="P:cell-matrix adhesion"/>
    <property type="evidence" value="ECO:0007669"/>
    <property type="project" value="InterPro"/>
</dbReference>
<evidence type="ECO:0000259" key="3">
    <source>
        <dbReference type="PROSITE" id="PS51220"/>
    </source>
</evidence>
<dbReference type="Pfam" id="PF06119">
    <property type="entry name" value="NIDO"/>
    <property type="match status" value="1"/>
</dbReference>
<dbReference type="PANTHER" id="PTHR13802:SF52">
    <property type="entry name" value="MUCIN-4"/>
    <property type="match status" value="1"/>
</dbReference>
<evidence type="ECO:0000256" key="1">
    <source>
        <dbReference type="ARBA" id="ARBA00023157"/>
    </source>
</evidence>
<dbReference type="PROSITE" id="PS51220">
    <property type="entry name" value="NIDO"/>
    <property type="match status" value="1"/>
</dbReference>
<accession>A0A433TXA4</accession>
<feature type="signal peptide" evidence="2">
    <location>
        <begin position="1"/>
        <end position="27"/>
    </location>
</feature>
<feature type="domain" description="NIDO" evidence="3">
    <location>
        <begin position="259"/>
        <end position="396"/>
    </location>
</feature>
<evidence type="ECO:0000313" key="4">
    <source>
        <dbReference type="EMBL" id="RUS86241.1"/>
    </source>
</evidence>
<dbReference type="SMART" id="SM00539">
    <property type="entry name" value="NIDO"/>
    <property type="match status" value="1"/>
</dbReference>
<keyword evidence="2" id="KW-0732">Signal</keyword>